<comment type="subcellular location">
    <subcellularLocation>
        <location evidence="1">Cell inner membrane</location>
        <topology evidence="1">Multi-pass membrane protein</topology>
    </subcellularLocation>
</comment>
<dbReference type="PANTHER" id="PTHR30341:SF0">
    <property type="entry name" value="NA(+)_H(+) ANTIPORTER NHAA"/>
    <property type="match status" value="1"/>
</dbReference>
<feature type="transmembrane region" description="Helical" evidence="6">
    <location>
        <begin position="199"/>
        <end position="218"/>
    </location>
</feature>
<dbReference type="EMBL" id="CAESAJ010000020">
    <property type="protein sequence ID" value="CAB4333073.1"/>
    <property type="molecule type" value="Genomic_DNA"/>
</dbReference>
<evidence type="ECO:0000256" key="6">
    <source>
        <dbReference type="SAM" id="Phobius"/>
    </source>
</evidence>
<gene>
    <name evidence="7" type="ORF">UFOPK3770_00353</name>
</gene>
<dbReference type="PANTHER" id="PTHR30341">
    <property type="entry name" value="SODIUM ION/PROTON ANTIPORTER NHAA-RELATED"/>
    <property type="match status" value="1"/>
</dbReference>
<name>A0A6J5YZN8_9ZZZZ</name>
<organism evidence="7">
    <name type="scientific">freshwater metagenome</name>
    <dbReference type="NCBI Taxonomy" id="449393"/>
    <lineage>
        <taxon>unclassified sequences</taxon>
        <taxon>metagenomes</taxon>
        <taxon>ecological metagenomes</taxon>
    </lineage>
</organism>
<evidence type="ECO:0000256" key="2">
    <source>
        <dbReference type="ARBA" id="ARBA00022475"/>
    </source>
</evidence>
<evidence type="ECO:0000256" key="4">
    <source>
        <dbReference type="ARBA" id="ARBA00022989"/>
    </source>
</evidence>
<dbReference type="Gene3D" id="1.20.1530.10">
    <property type="entry name" value="Na+/H+ antiporter like domain"/>
    <property type="match status" value="1"/>
</dbReference>
<dbReference type="GO" id="GO:0006885">
    <property type="term" value="P:regulation of pH"/>
    <property type="evidence" value="ECO:0007669"/>
    <property type="project" value="InterPro"/>
</dbReference>
<evidence type="ECO:0000313" key="7">
    <source>
        <dbReference type="EMBL" id="CAB4333073.1"/>
    </source>
</evidence>
<accession>A0A6J5YZN8</accession>
<sequence>MGAIVVIAIFYGHGFNGVYAGAAVVSIAVFALLQRRRISAVWLHLVLACAAWYFMYHSGIHATVAGVALGMAMRTVRDSEESESPGERVEHMLRPISANVCVPVFALLSVGISLSEVNLGQSLREPLLLGIMLGLIFGQPLGVTLGARFATIVLRGRLNPQLSWWDVLVVGQLAAIGFTVALLVSQVSFVSAPGTLDTAKLAIVITNVLAICAALLIIRVRSRIIGRYPIGD</sequence>
<evidence type="ECO:0000256" key="3">
    <source>
        <dbReference type="ARBA" id="ARBA00022692"/>
    </source>
</evidence>
<keyword evidence="5 6" id="KW-0472">Membrane</keyword>
<evidence type="ECO:0000256" key="5">
    <source>
        <dbReference type="ARBA" id="ARBA00023136"/>
    </source>
</evidence>
<feature type="transmembrane region" description="Helical" evidence="6">
    <location>
        <begin position="127"/>
        <end position="150"/>
    </location>
</feature>
<proteinExistence type="predicted"/>
<reference evidence="7" key="1">
    <citation type="submission" date="2020-05" db="EMBL/GenBank/DDBJ databases">
        <authorList>
            <person name="Chiriac C."/>
            <person name="Salcher M."/>
            <person name="Ghai R."/>
            <person name="Kavagutti S V."/>
        </authorList>
    </citation>
    <scope>NUCLEOTIDE SEQUENCE</scope>
</reference>
<dbReference type="AlphaFoldDB" id="A0A6J5YZN8"/>
<protein>
    <submittedName>
        <fullName evidence="7">Unannotated protein</fullName>
    </submittedName>
</protein>
<keyword evidence="4 6" id="KW-1133">Transmembrane helix</keyword>
<keyword evidence="2" id="KW-1003">Cell membrane</keyword>
<feature type="transmembrane region" description="Helical" evidence="6">
    <location>
        <begin position="162"/>
        <end position="187"/>
    </location>
</feature>
<feature type="transmembrane region" description="Helical" evidence="6">
    <location>
        <begin position="6"/>
        <end position="31"/>
    </location>
</feature>
<dbReference type="Pfam" id="PF06965">
    <property type="entry name" value="Na_H_antiport_1"/>
    <property type="match status" value="1"/>
</dbReference>
<evidence type="ECO:0000256" key="1">
    <source>
        <dbReference type="ARBA" id="ARBA00004429"/>
    </source>
</evidence>
<dbReference type="InterPro" id="IPR023171">
    <property type="entry name" value="Na/H_antiporter_dom_sf"/>
</dbReference>
<dbReference type="GO" id="GO:0015385">
    <property type="term" value="F:sodium:proton antiporter activity"/>
    <property type="evidence" value="ECO:0007669"/>
    <property type="project" value="TreeGrafter"/>
</dbReference>
<dbReference type="InterPro" id="IPR004670">
    <property type="entry name" value="NhaA"/>
</dbReference>
<keyword evidence="3 6" id="KW-0812">Transmembrane</keyword>
<feature type="transmembrane region" description="Helical" evidence="6">
    <location>
        <begin position="38"/>
        <end position="54"/>
    </location>
</feature>
<dbReference type="GO" id="GO:0005886">
    <property type="term" value="C:plasma membrane"/>
    <property type="evidence" value="ECO:0007669"/>
    <property type="project" value="UniProtKB-SubCell"/>
</dbReference>